<feature type="region of interest" description="Disordered" evidence="1">
    <location>
        <begin position="1"/>
        <end position="65"/>
    </location>
</feature>
<organism evidence="3 4">
    <name type="scientific">Ditylenchus dipsaci</name>
    <dbReference type="NCBI Taxonomy" id="166011"/>
    <lineage>
        <taxon>Eukaryota</taxon>
        <taxon>Metazoa</taxon>
        <taxon>Ecdysozoa</taxon>
        <taxon>Nematoda</taxon>
        <taxon>Chromadorea</taxon>
        <taxon>Rhabditida</taxon>
        <taxon>Tylenchina</taxon>
        <taxon>Tylenchomorpha</taxon>
        <taxon>Sphaerularioidea</taxon>
        <taxon>Anguinidae</taxon>
        <taxon>Anguininae</taxon>
        <taxon>Ditylenchus</taxon>
    </lineage>
</organism>
<dbReference type="AlphaFoldDB" id="A0A915ERP0"/>
<keyword evidence="3" id="KW-1185">Reference proteome</keyword>
<evidence type="ECO:0000256" key="2">
    <source>
        <dbReference type="SAM" id="Phobius"/>
    </source>
</evidence>
<sequence length="237" mass="26980">MDHSVPSYSTISDQIDQPEAPADQVDQLKTLDNQRHQLRAADNQMDQSETTDNRLPPTAPPPTIDSNIDSNQQTMEACDPVKSGAKPIVPALYPSHSKTVLYVWIAMFLVWDVFWIAFSIFHPVKNGKTFKGGIRFVWSCFDLLSCMNLVCCHSHKSHAFYHSILFMNATSLMYYTSAMICLAFFTTSSFGKAEHDVFYGLWPELIEHDLVKHESYDQKEESIIQDQRYSSSTIALQ</sequence>
<keyword evidence="2" id="KW-0472">Membrane</keyword>
<evidence type="ECO:0000313" key="4">
    <source>
        <dbReference type="WBParaSite" id="jg8232"/>
    </source>
</evidence>
<dbReference type="Proteomes" id="UP000887574">
    <property type="component" value="Unplaced"/>
</dbReference>
<proteinExistence type="predicted"/>
<reference evidence="4" key="1">
    <citation type="submission" date="2022-11" db="UniProtKB">
        <authorList>
            <consortium name="WormBaseParasite"/>
        </authorList>
    </citation>
    <scope>IDENTIFICATION</scope>
</reference>
<feature type="transmembrane region" description="Helical" evidence="2">
    <location>
        <begin position="101"/>
        <end position="121"/>
    </location>
</feature>
<protein>
    <submittedName>
        <fullName evidence="4">Uncharacterized protein</fullName>
    </submittedName>
</protein>
<dbReference type="WBParaSite" id="jg8232">
    <property type="protein sequence ID" value="jg8232"/>
    <property type="gene ID" value="jg8232"/>
</dbReference>
<evidence type="ECO:0000256" key="1">
    <source>
        <dbReference type="SAM" id="MobiDB-lite"/>
    </source>
</evidence>
<feature type="compositionally biased region" description="Polar residues" evidence="1">
    <location>
        <begin position="1"/>
        <end position="15"/>
    </location>
</feature>
<name>A0A915ERP0_9BILA</name>
<accession>A0A915ERP0</accession>
<feature type="transmembrane region" description="Helical" evidence="2">
    <location>
        <begin position="164"/>
        <end position="185"/>
    </location>
</feature>
<keyword evidence="2" id="KW-1133">Transmembrane helix</keyword>
<evidence type="ECO:0000313" key="3">
    <source>
        <dbReference type="Proteomes" id="UP000887574"/>
    </source>
</evidence>
<keyword evidence="2" id="KW-0812">Transmembrane</keyword>